<dbReference type="InterPro" id="IPR050099">
    <property type="entry name" value="SIS_GmhA/DiaA_subfam"/>
</dbReference>
<dbReference type="Proteomes" id="UP000260828">
    <property type="component" value="Unassembled WGS sequence"/>
</dbReference>
<evidence type="ECO:0000313" key="5">
    <source>
        <dbReference type="Proteomes" id="UP000095765"/>
    </source>
</evidence>
<dbReference type="Pfam" id="PF13580">
    <property type="entry name" value="SIS_2"/>
    <property type="match status" value="1"/>
</dbReference>
<dbReference type="EMBL" id="NFKP01000015">
    <property type="protein sequence ID" value="OUP68689.1"/>
    <property type="molecule type" value="Genomic_DNA"/>
</dbReference>
<dbReference type="GO" id="GO:1901135">
    <property type="term" value="P:carbohydrate derivative metabolic process"/>
    <property type="evidence" value="ECO:0007669"/>
    <property type="project" value="InterPro"/>
</dbReference>
<evidence type="ECO:0000313" key="3">
    <source>
        <dbReference type="EMBL" id="OUP68689.1"/>
    </source>
</evidence>
<proteinExistence type="predicted"/>
<dbReference type="OrthoDB" id="9781311at2"/>
<evidence type="ECO:0000313" key="7">
    <source>
        <dbReference type="Proteomes" id="UP000260828"/>
    </source>
</evidence>
<organism evidence="2 5">
    <name type="scientific">Anaerotruncus colihominis</name>
    <dbReference type="NCBI Taxonomy" id="169435"/>
    <lineage>
        <taxon>Bacteria</taxon>
        <taxon>Bacillati</taxon>
        <taxon>Bacillota</taxon>
        <taxon>Clostridia</taxon>
        <taxon>Eubacteriales</taxon>
        <taxon>Oscillospiraceae</taxon>
        <taxon>Anaerotruncus</taxon>
    </lineage>
</organism>
<dbReference type="SUPFAM" id="SSF53697">
    <property type="entry name" value="SIS domain"/>
    <property type="match status" value="1"/>
</dbReference>
<accession>A0A174SEI3</accession>
<feature type="domain" description="SIS" evidence="1">
    <location>
        <begin position="33"/>
        <end position="215"/>
    </location>
</feature>
<dbReference type="PANTHER" id="PTHR30390">
    <property type="entry name" value="SEDOHEPTULOSE 7-PHOSPHATE ISOMERASE / DNAA INITIATOR-ASSOCIATING FACTOR FOR REPLICATION INITIATION"/>
    <property type="match status" value="1"/>
</dbReference>
<dbReference type="CDD" id="cd05006">
    <property type="entry name" value="SIS_GmhA"/>
    <property type="match status" value="1"/>
</dbReference>
<dbReference type="GO" id="GO:0016853">
    <property type="term" value="F:isomerase activity"/>
    <property type="evidence" value="ECO:0007669"/>
    <property type="project" value="UniProtKB-KW"/>
</dbReference>
<name>A0A174SEI3_9FIRM</name>
<protein>
    <submittedName>
        <fullName evidence="2">Phosphoheptose isomerase</fullName>
        <ecNumber evidence="2">5.3.1.28</ecNumber>
    </submittedName>
    <submittedName>
        <fullName evidence="4">SIS domain-containing protein</fullName>
    </submittedName>
</protein>
<evidence type="ECO:0000313" key="6">
    <source>
        <dbReference type="Proteomes" id="UP000196386"/>
    </source>
</evidence>
<dbReference type="InterPro" id="IPR046348">
    <property type="entry name" value="SIS_dom_sf"/>
</dbReference>
<dbReference type="EC" id="5.3.1.28" evidence="2"/>
<dbReference type="Proteomes" id="UP000196386">
    <property type="component" value="Unassembled WGS sequence"/>
</dbReference>
<evidence type="ECO:0000313" key="2">
    <source>
        <dbReference type="EMBL" id="CUP96082.1"/>
    </source>
</evidence>
<dbReference type="Pfam" id="PF01380">
    <property type="entry name" value="SIS"/>
    <property type="match status" value="1"/>
</dbReference>
<reference evidence="2 5" key="1">
    <citation type="submission" date="2015-09" db="EMBL/GenBank/DDBJ databases">
        <authorList>
            <consortium name="Pathogen Informatics"/>
        </authorList>
    </citation>
    <scope>NUCLEOTIDE SEQUENCE [LARGE SCALE GENOMIC DNA]</scope>
    <source>
        <strain evidence="2 5">2789STDY5834939</strain>
    </source>
</reference>
<dbReference type="RefSeq" id="WP_055245561.1">
    <property type="nucleotide sequence ID" value="NZ_CABIWA010000005.1"/>
</dbReference>
<dbReference type="Gene3D" id="3.40.50.10490">
    <property type="entry name" value="Glucose-6-phosphate isomerase like protein, domain 1"/>
    <property type="match status" value="1"/>
</dbReference>
<dbReference type="InterPro" id="IPR035461">
    <property type="entry name" value="GmhA/DiaA"/>
</dbReference>
<reference evidence="3" key="3">
    <citation type="journal article" date="2018" name="BMC Genomics">
        <title>Whole genome sequencing and function prediction of 133 gut anaerobes isolated from chicken caecum in pure cultures.</title>
        <authorList>
            <person name="Medvecky M."/>
            <person name="Cejkova D."/>
            <person name="Polansky O."/>
            <person name="Karasova D."/>
            <person name="Kubasova T."/>
            <person name="Cizek A."/>
            <person name="Rychlik I."/>
        </authorList>
    </citation>
    <scope>NUCLEOTIDE SEQUENCE</scope>
    <source>
        <strain evidence="3">An175</strain>
    </source>
</reference>
<dbReference type="PROSITE" id="PS51464">
    <property type="entry name" value="SIS"/>
    <property type="match status" value="1"/>
</dbReference>
<reference evidence="6" key="2">
    <citation type="submission" date="2017-04" db="EMBL/GenBank/DDBJ databases">
        <title>Function of individual gut microbiota members based on whole genome sequencing of pure cultures obtained from chicken caecum.</title>
        <authorList>
            <person name="Medvecky M."/>
            <person name="Cejkova D."/>
            <person name="Polansky O."/>
            <person name="Karasova D."/>
            <person name="Kubasova T."/>
            <person name="Cizek A."/>
            <person name="Rychlik I."/>
        </authorList>
    </citation>
    <scope>NUCLEOTIDE SEQUENCE [LARGE SCALE GENOMIC DNA]</scope>
    <source>
        <strain evidence="6">An175</strain>
    </source>
</reference>
<evidence type="ECO:0000313" key="4">
    <source>
        <dbReference type="EMBL" id="RGE69011.1"/>
    </source>
</evidence>
<dbReference type="AlphaFoldDB" id="A0A174SEI3"/>
<gene>
    <name evidence="2" type="primary">gmhA</name>
    <name evidence="3" type="ORF">B5F11_12205</name>
    <name evidence="4" type="ORF">DXC40_06925</name>
    <name evidence="2" type="ORF">ERS852551_02563</name>
</gene>
<dbReference type="Proteomes" id="UP000095765">
    <property type="component" value="Unassembled WGS sequence"/>
</dbReference>
<dbReference type="InterPro" id="IPR001347">
    <property type="entry name" value="SIS_dom"/>
</dbReference>
<dbReference type="GO" id="GO:0097367">
    <property type="term" value="F:carbohydrate derivative binding"/>
    <property type="evidence" value="ECO:0007669"/>
    <property type="project" value="InterPro"/>
</dbReference>
<reference evidence="4 7" key="4">
    <citation type="submission" date="2018-08" db="EMBL/GenBank/DDBJ databases">
        <title>A genome reference for cultivated species of the human gut microbiota.</title>
        <authorList>
            <person name="Zou Y."/>
            <person name="Xue W."/>
            <person name="Luo G."/>
        </authorList>
    </citation>
    <scope>NUCLEOTIDE SEQUENCE [LARGE SCALE GENOMIC DNA]</scope>
    <source>
        <strain evidence="4 7">TF05-12AC</strain>
    </source>
</reference>
<dbReference type="EMBL" id="CZBE01000018">
    <property type="protein sequence ID" value="CUP96082.1"/>
    <property type="molecule type" value="Genomic_DNA"/>
</dbReference>
<evidence type="ECO:0000259" key="1">
    <source>
        <dbReference type="PROSITE" id="PS51464"/>
    </source>
</evidence>
<keyword evidence="2" id="KW-0413">Isomerase</keyword>
<sequence>MKERTQKLVEGFFDRWPALALGRDAILKAYEMILTTYRAGGKLLLCGNGGSCADCDHIVGELMKGFLLRRPLTDGQKDAFVKAGGERGAQIAKKLQQGLPAIALSAHPALVTAFMNDVDPDLIYAQQVIGYGRPGDLLIGVSTSGNAKNVAAAVIAARAAGVATLGLSGRDGGELARLCDECLVMPEHETYRIQEYHIAVYHLLCAAVESELFEH</sequence>
<dbReference type="EMBL" id="QVME01000002">
    <property type="protein sequence ID" value="RGE69011.1"/>
    <property type="molecule type" value="Genomic_DNA"/>
</dbReference>